<dbReference type="RefSeq" id="WP_092362516.1">
    <property type="nucleotide sequence ID" value="NZ_BMGV01000002.1"/>
</dbReference>
<accession>A0A1H6SR74</accession>
<proteinExistence type="predicted"/>
<reference evidence="2 3" key="1">
    <citation type="submission" date="2016-10" db="EMBL/GenBank/DDBJ databases">
        <authorList>
            <person name="de Groot N.N."/>
        </authorList>
    </citation>
    <scope>NUCLEOTIDE SEQUENCE [LARGE SCALE GENOMIC DNA]</scope>
    <source>
        <strain evidence="2 3">DSM 29340</strain>
    </source>
</reference>
<dbReference type="Pfam" id="PF20056">
    <property type="entry name" value="DUF6455"/>
    <property type="match status" value="1"/>
</dbReference>
<dbReference type="Proteomes" id="UP000199379">
    <property type="component" value="Unassembled WGS sequence"/>
</dbReference>
<dbReference type="AlphaFoldDB" id="A0A1H6SR74"/>
<name>A0A1H6SR74_9RHOB</name>
<keyword evidence="3" id="KW-1185">Reference proteome</keyword>
<sequence>MQRLGQMMRHLRLVRRMGKEAGVDLVAAYRAGALSQAEWAEMVQGCRACAWAADCPGWLDSHPEIGAAPPECRNRARLAALKNRFPSGEKA</sequence>
<gene>
    <name evidence="2" type="ORF">SAMN05444007_102167</name>
</gene>
<dbReference type="InterPro" id="IPR045601">
    <property type="entry name" value="DUF6455"/>
</dbReference>
<evidence type="ECO:0000313" key="3">
    <source>
        <dbReference type="Proteomes" id="UP000199379"/>
    </source>
</evidence>
<evidence type="ECO:0000313" key="2">
    <source>
        <dbReference type="EMBL" id="SEI70363.1"/>
    </source>
</evidence>
<evidence type="ECO:0000259" key="1">
    <source>
        <dbReference type="Pfam" id="PF20056"/>
    </source>
</evidence>
<protein>
    <recommendedName>
        <fullName evidence="1">DUF6455 domain-containing protein</fullName>
    </recommendedName>
</protein>
<organism evidence="2 3">
    <name type="scientific">Cribrihabitans marinus</name>
    <dbReference type="NCBI Taxonomy" id="1227549"/>
    <lineage>
        <taxon>Bacteria</taxon>
        <taxon>Pseudomonadati</taxon>
        <taxon>Pseudomonadota</taxon>
        <taxon>Alphaproteobacteria</taxon>
        <taxon>Rhodobacterales</taxon>
        <taxon>Paracoccaceae</taxon>
        <taxon>Cribrihabitans</taxon>
    </lineage>
</organism>
<feature type="domain" description="DUF6455" evidence="1">
    <location>
        <begin position="1"/>
        <end position="83"/>
    </location>
</feature>
<dbReference type="STRING" id="1227549.SAMN05444007_102167"/>
<dbReference type="EMBL" id="FNYD01000002">
    <property type="protein sequence ID" value="SEI70363.1"/>
    <property type="molecule type" value="Genomic_DNA"/>
</dbReference>